<accession>A0A1I4CAE3</accession>
<organism evidence="1 2">
    <name type="scientific">Shimia haliotis</name>
    <dbReference type="NCBI Taxonomy" id="1280847"/>
    <lineage>
        <taxon>Bacteria</taxon>
        <taxon>Pseudomonadati</taxon>
        <taxon>Pseudomonadota</taxon>
        <taxon>Alphaproteobacteria</taxon>
        <taxon>Rhodobacterales</taxon>
        <taxon>Roseobacteraceae</taxon>
    </lineage>
</organism>
<protein>
    <submittedName>
        <fullName evidence="1">Uncharacterized protein</fullName>
    </submittedName>
</protein>
<dbReference type="STRING" id="1280847.SAMN04488036_102155"/>
<evidence type="ECO:0000313" key="2">
    <source>
        <dbReference type="Proteomes" id="UP000198851"/>
    </source>
</evidence>
<gene>
    <name evidence="1" type="ORF">SAMN04488036_102155</name>
</gene>
<dbReference type="AlphaFoldDB" id="A0A1I4CAE3"/>
<proteinExistence type="predicted"/>
<sequence>MLKPLILLISIAALTAGCGTDRRFLREDCDWAQPIRPARADVLSENTKNQILAHNEIGARLCGWRP</sequence>
<keyword evidence="2" id="KW-1185">Reference proteome</keyword>
<dbReference type="EMBL" id="FOSZ01000002">
    <property type="protein sequence ID" value="SFK78092.1"/>
    <property type="molecule type" value="Genomic_DNA"/>
</dbReference>
<evidence type="ECO:0000313" key="1">
    <source>
        <dbReference type="EMBL" id="SFK78092.1"/>
    </source>
</evidence>
<dbReference type="PROSITE" id="PS51257">
    <property type="entry name" value="PROKAR_LIPOPROTEIN"/>
    <property type="match status" value="1"/>
</dbReference>
<dbReference type="Proteomes" id="UP000198851">
    <property type="component" value="Unassembled WGS sequence"/>
</dbReference>
<reference evidence="2" key="1">
    <citation type="submission" date="2016-10" db="EMBL/GenBank/DDBJ databases">
        <authorList>
            <person name="Varghese N."/>
            <person name="Submissions S."/>
        </authorList>
    </citation>
    <scope>NUCLEOTIDE SEQUENCE [LARGE SCALE GENOMIC DNA]</scope>
    <source>
        <strain evidence="2">DSM 28453</strain>
    </source>
</reference>
<name>A0A1I4CAE3_9RHOB</name>